<reference evidence="4" key="1">
    <citation type="submission" date="2021-01" db="UniProtKB">
        <authorList>
            <consortium name="EnsemblMetazoa"/>
        </authorList>
    </citation>
    <scope>IDENTIFICATION</scope>
</reference>
<dbReference type="GO" id="GO:0000149">
    <property type="term" value="F:SNARE binding"/>
    <property type="evidence" value="ECO:0007669"/>
    <property type="project" value="TreeGrafter"/>
</dbReference>
<keyword evidence="5" id="KW-1185">Reference proteome</keyword>
<feature type="domain" description="Neuroblastoma-amplified sequence N-terminal" evidence="2">
    <location>
        <begin position="84"/>
        <end position="359"/>
    </location>
</feature>
<dbReference type="SUPFAM" id="SSF50978">
    <property type="entry name" value="WD40 repeat-like"/>
    <property type="match status" value="1"/>
</dbReference>
<name>A0A7M5U873_9CNID</name>
<sequence>MEENEQILYDLIVHEEWKQEPQLLDQVESYFWQYRGSLLKKLWKVSQSSAIYMWDNLKTQFRYQATFGCPPLNFINLMNNCLPWLMALSPDGNFIAILQDSVIEIRTAGNFEQVITKYKIEKDMFPRWRKLIWNHDNTLLCYSNSFGDLTILDITGTKKHFIPSSNNVKLKVPGTLSLALCHVEFVAKGNSFLLYTCTYQGFFTVYEVNESSCTIKWDYSFITFHPYGLAGLVIDHKNGLLVAAGNYGKEPFPNVMGDACYGSYSGISLWRFLNDTPHLTLVEDQGKALKKVSRGEWLKSVVLRRGDEKNEMLKHGIYKLKLSEDGTQIVTLHLDGRISFWSIPSMRLIKTWSKSEQPDASGGSSEGFSFDSQKKEDLTKTRNSIDVSWWSEKEIALASGRGDVTIASTDSLKNLLGESSEKFDPWPSLSQVVDGSILVLECEKRVNDPNNKTKTSWKWTSEEDESQDEVNSIRYRFKELTKQMLYFITEAERFLPAVKPPRILTNVYRLLCLKSTTPEELYTRKINLEHYGEALDLAKRFGLNTDLVYQRQWKKKRVSKITIHDYLSKIKDRYWVLDECLLRVADDFDSTEELLKYGLLGTSWEILQRIDEEGKGDAKDDGKLLPFKFDAAPHDEDDENSSREFQGSLTKKQLKICQYRRQLLHYLDRLSTYEVVLGGSFKARDKFSKEYFTKFRSCNMVHQAVECARDEDAYTLEHLFSYHGKQLLPYWLPILSNFPETTDIRYFEPVIPEIGEPPEDPEILPWLEKHHREEDWVEQSNIVQQIKSNEEGDANEDIGSFIFESDPEIRKFYKCETKAQLREWFLHRVHLIDEYSGQIDKCCELLDVGIKRGLEGLTKVHQEMEAWRLLVYDVGIDSKMTAKSFVELSESSKIKLLMFKTSDVTFVNDFKLYLMPYLRNIGKKDFKKRQDLLHEFLVEIAKTDLTCCLKLLEKCSPELPEPLLPDMAEIMKIGIDCVYACKRTDQLNHCFSIVECLPSREEGVISRPVEELHIQLDQLEHLLTGAEILQYYNNPQTISYISEIKDDSTICKQLIQQLVKNAVCKGRCVPKELNKLLGHLIKLSKEVFRCCDIKIVHQIFVEELLRSGSRENITVAEELITPSKLAGNSPQSKKPEQHLTSALYLLKYDVSVTVVLEASREYFNAAMSGNDSSMELARLCLTLVKDCPESVQDELDLINSLGLLYEFNVSMLPLQVRLCADKLEIIDLCLKEKKNGYKKKDKLIQLSNLLQICGHDNKERIGQVNIKIAESAFEHKDYTYAGIVCVQLVDDNYSNAWYICRKLGECAKYTNFTIRQKLLSFALTYCPVHHIEEVLQEKTQLETQVLYERLGVFTKEGKKDKIVTSSKKETEEENDEDNVDGNNISILNKTKTTTKKLISSVASVADNRWVGSAMNWVKPSSEGSGNEVDVVEREIESVRHNPFYSSLDSKKIDEDVQRFNYNEFSDHLRCVTTEEKVFNQLVLRSQKLNEQRTLGKELENTDQAMLSLSDIAYTEESCLCLAYMMAISQPKEIHSLSTKHRKNTFTFLFTAYYYALQEYVKNNKIEFDKQAQIYSAPPIDVITWMLKVLGKKQGEKEEKEKGETYFLSNMNKLQDLMQAKILQALDKGVDIERFSVDNEYKRETILGLAMSVEDELINTSLLLAEKYDIPAWEVLLSHVEFLFTDSGLKAKAIRESLNKWKVDSHLKPNGDKVFERMKKYVYPEINGKDHNALLLFYVFLMNCSSPTKILEGTLTLDAHSKLLKKIKAAASSINYKLLVHGDSPLEVIRDCVDDNNVHLLAKIASKIPQADGSYLSSNKIFLANAIRMFWKKKENKDWLNTFENCKQHFAKLLIEDVVTFADHAIFGEEALDSLTQDTRLEIGKRVIKYLRQQRGQDETKQRGADDYDSLMERYDSSINDLELSIEHLKTLADPILTVVFGDDNELSKTFGRVYDLSRGRKQPLEKLFRDLFTSLQPLDKISKLRSLCRNASIDVRTCFQDALRGILSDIQSDRDYTKLQTLTENIKAHQEHQTDPLVTHSDVLDVVRPFCSDVTASTDVKSHVLHILESTIDLTDDDVSLLLFYQSQSIIVPVWKIEVDASDVETNDNRSKLFDKLLTNTTSDEHTEGLEKLLRSWPVFSDTPDKEHPWIRLILKKITLEDDSNIIDILNHAKDTMPFNEQAYNVVYDNLIRKQQTIQSMKWMLSSQTEKLHSRLFKDLIEIKIPQDETSKVDMELLDLICKTKTLHRFVETAIYPSLIKLIVSHQEFVKPAITHLRNNGYEVEAGYILMKTREINSSFFTLNNALDILNFRFR</sequence>
<dbReference type="InterPro" id="IPR015943">
    <property type="entry name" value="WD40/YVTN_repeat-like_dom_sf"/>
</dbReference>
<protein>
    <recommendedName>
        <fullName evidence="6">Neuroblastoma-amplified sequence</fullName>
    </recommendedName>
</protein>
<evidence type="ECO:0000313" key="5">
    <source>
        <dbReference type="Proteomes" id="UP000594262"/>
    </source>
</evidence>
<dbReference type="RefSeq" id="XP_066934908.1">
    <property type="nucleotide sequence ID" value="XM_067078807.1"/>
</dbReference>
<feature type="region of interest" description="Disordered" evidence="1">
    <location>
        <begin position="354"/>
        <end position="373"/>
    </location>
</feature>
<dbReference type="GO" id="GO:0006890">
    <property type="term" value="P:retrograde vesicle-mediated transport, Golgi to endoplasmic reticulum"/>
    <property type="evidence" value="ECO:0007669"/>
    <property type="project" value="TreeGrafter"/>
</dbReference>
<feature type="compositionally biased region" description="Low complexity" evidence="1">
    <location>
        <begin position="361"/>
        <end position="371"/>
    </location>
</feature>
<dbReference type="InterPro" id="IPR036322">
    <property type="entry name" value="WD40_repeat_dom_sf"/>
</dbReference>
<organism evidence="4 5">
    <name type="scientific">Clytia hemisphaerica</name>
    <dbReference type="NCBI Taxonomy" id="252671"/>
    <lineage>
        <taxon>Eukaryota</taxon>
        <taxon>Metazoa</taxon>
        <taxon>Cnidaria</taxon>
        <taxon>Hydrozoa</taxon>
        <taxon>Hydroidolina</taxon>
        <taxon>Leptothecata</taxon>
        <taxon>Obeliida</taxon>
        <taxon>Clytiidae</taxon>
        <taxon>Clytia</taxon>
    </lineage>
</organism>
<accession>A0A7M5U873</accession>
<evidence type="ECO:0000256" key="1">
    <source>
        <dbReference type="SAM" id="MobiDB-lite"/>
    </source>
</evidence>
<evidence type="ECO:0000313" key="4">
    <source>
        <dbReference type="EnsemblMetazoa" id="CLYHEMP007391.1"/>
    </source>
</evidence>
<evidence type="ECO:0000259" key="3">
    <source>
        <dbReference type="Pfam" id="PF22913"/>
    </source>
</evidence>
<dbReference type="EnsemblMetazoa" id="CLYHEMT007391.1">
    <property type="protein sequence ID" value="CLYHEMP007391.1"/>
    <property type="gene ID" value="CLYHEMG007391"/>
</dbReference>
<dbReference type="InterPro" id="IPR029145">
    <property type="entry name" value="NBAS_N"/>
</dbReference>
<proteinExistence type="predicted"/>
<dbReference type="PANTHER" id="PTHR15922:SF2">
    <property type="entry name" value="NBAS SUBUNIT OF NRZ TETHERING COMPLEX"/>
    <property type="match status" value="1"/>
</dbReference>
<dbReference type="PANTHER" id="PTHR15922">
    <property type="entry name" value="NEUROBLASTOMA-AMPLIFIED SEQUENCE"/>
    <property type="match status" value="1"/>
</dbReference>
<evidence type="ECO:0000259" key="2">
    <source>
        <dbReference type="Pfam" id="PF15492"/>
    </source>
</evidence>
<dbReference type="Pfam" id="PF22913">
    <property type="entry name" value="NBAS_11th"/>
    <property type="match status" value="1"/>
</dbReference>
<dbReference type="InterPro" id="IPR054751">
    <property type="entry name" value="NBAS_C"/>
</dbReference>
<evidence type="ECO:0008006" key="6">
    <source>
        <dbReference type="Google" id="ProtNLM"/>
    </source>
</evidence>
<dbReference type="Proteomes" id="UP000594262">
    <property type="component" value="Unplaced"/>
</dbReference>
<feature type="domain" description="NBAS subunit of NRZ tethering complex C-terminal" evidence="3">
    <location>
        <begin position="1960"/>
        <end position="2074"/>
    </location>
</feature>
<dbReference type="Gene3D" id="2.130.10.10">
    <property type="entry name" value="YVTN repeat-like/Quinoprotein amine dehydrogenase"/>
    <property type="match status" value="1"/>
</dbReference>
<dbReference type="Pfam" id="PF15492">
    <property type="entry name" value="Nbas_N"/>
    <property type="match status" value="1"/>
</dbReference>
<dbReference type="GO" id="GO:0070939">
    <property type="term" value="C:Dsl1/NZR complex"/>
    <property type="evidence" value="ECO:0007669"/>
    <property type="project" value="TreeGrafter"/>
</dbReference>
<feature type="region of interest" description="Disordered" evidence="1">
    <location>
        <begin position="1363"/>
        <end position="1384"/>
    </location>
</feature>
<dbReference type="GeneID" id="136822539"/>
<dbReference type="OrthoDB" id="27490at2759"/>